<accession>A0ABQ5F9B5</accession>
<comment type="caution">
    <text evidence="2">The sequence shown here is derived from an EMBL/GenBank/DDBJ whole genome shotgun (WGS) entry which is preliminary data.</text>
</comment>
<feature type="compositionally biased region" description="Polar residues" evidence="1">
    <location>
        <begin position="20"/>
        <end position="32"/>
    </location>
</feature>
<feature type="compositionally biased region" description="Acidic residues" evidence="1">
    <location>
        <begin position="46"/>
        <end position="84"/>
    </location>
</feature>
<dbReference type="Proteomes" id="UP001151760">
    <property type="component" value="Unassembled WGS sequence"/>
</dbReference>
<name>A0ABQ5F9B5_9ASTR</name>
<sequence length="152" mass="16890">MLSEVALTEAEQMKLATKRSLIQTHSSHNSGSGADKGTGGKPGVPNEDDDEVGKNDDDDDNDHDDDDNDDDDDDADNQDDDGQEDNGQKYDGQDDDNQVNDNEQTDSDNDGDDFVHPKFSTYDEEDIQEEGSDLRVHTPSHYESTDDEYIDE</sequence>
<feature type="region of interest" description="Disordered" evidence="1">
    <location>
        <begin position="1"/>
        <end position="152"/>
    </location>
</feature>
<evidence type="ECO:0000313" key="3">
    <source>
        <dbReference type="Proteomes" id="UP001151760"/>
    </source>
</evidence>
<feature type="compositionally biased region" description="Acidic residues" evidence="1">
    <location>
        <begin position="93"/>
        <end position="112"/>
    </location>
</feature>
<evidence type="ECO:0000256" key="1">
    <source>
        <dbReference type="SAM" id="MobiDB-lite"/>
    </source>
</evidence>
<protein>
    <submittedName>
        <fullName evidence="2">Uncharacterized protein</fullName>
    </submittedName>
</protein>
<gene>
    <name evidence="2" type="ORF">Tco_1003182</name>
</gene>
<proteinExistence type="predicted"/>
<reference evidence="2" key="2">
    <citation type="submission" date="2022-01" db="EMBL/GenBank/DDBJ databases">
        <authorList>
            <person name="Yamashiro T."/>
            <person name="Shiraishi A."/>
            <person name="Satake H."/>
            <person name="Nakayama K."/>
        </authorList>
    </citation>
    <scope>NUCLEOTIDE SEQUENCE</scope>
</reference>
<reference evidence="2" key="1">
    <citation type="journal article" date="2022" name="Int. J. Mol. Sci.">
        <title>Draft Genome of Tanacetum Coccineum: Genomic Comparison of Closely Related Tanacetum-Family Plants.</title>
        <authorList>
            <person name="Yamashiro T."/>
            <person name="Shiraishi A."/>
            <person name="Nakayama K."/>
            <person name="Satake H."/>
        </authorList>
    </citation>
    <scope>NUCLEOTIDE SEQUENCE</scope>
</reference>
<keyword evidence="3" id="KW-1185">Reference proteome</keyword>
<evidence type="ECO:0000313" key="2">
    <source>
        <dbReference type="EMBL" id="GJT59649.1"/>
    </source>
</evidence>
<organism evidence="2 3">
    <name type="scientific">Tanacetum coccineum</name>
    <dbReference type="NCBI Taxonomy" id="301880"/>
    <lineage>
        <taxon>Eukaryota</taxon>
        <taxon>Viridiplantae</taxon>
        <taxon>Streptophyta</taxon>
        <taxon>Embryophyta</taxon>
        <taxon>Tracheophyta</taxon>
        <taxon>Spermatophyta</taxon>
        <taxon>Magnoliopsida</taxon>
        <taxon>eudicotyledons</taxon>
        <taxon>Gunneridae</taxon>
        <taxon>Pentapetalae</taxon>
        <taxon>asterids</taxon>
        <taxon>campanulids</taxon>
        <taxon>Asterales</taxon>
        <taxon>Asteraceae</taxon>
        <taxon>Asteroideae</taxon>
        <taxon>Anthemideae</taxon>
        <taxon>Anthemidinae</taxon>
        <taxon>Tanacetum</taxon>
    </lineage>
</organism>
<feature type="compositionally biased region" description="Acidic residues" evidence="1">
    <location>
        <begin position="122"/>
        <end position="131"/>
    </location>
</feature>
<dbReference type="EMBL" id="BQNB010017128">
    <property type="protein sequence ID" value="GJT59649.1"/>
    <property type="molecule type" value="Genomic_DNA"/>
</dbReference>